<keyword evidence="3" id="KW-1003">Cell membrane</keyword>
<sequence length="427" mass="46664">MPRFAFTARDRSGQSVTDELDAPSRKDALRRLQARGLQPMRLDERAGAAANRRAKKPKAAAQASSSSRSAPTPSLDRPGKGRKLSRAMRLPFLQALHDLTSSGLSAGEAVRLLGARIKDPTLRGLSSELWDRLSEGANLSRALQDFPQVFDESSINLLQAGEATGNLNDTLARLIEHLTQQREMKRQLGSALAYPFFMGVVATGVILFFLFFLLPRLQGLLDALGGELPWSTQLLVGMSDFALKYGIVVLVGAAFFLVSFWRWRVTESGRMVTDRFALRLPLLGPFVQSQTVLAFSQTLSVLLENGITTAEALRMTEKQIQNRVHRAAFDAATDRILEGEALSAALPETQCFPDLVLDKLSIGENTGNVVPSLKNIATTYRAEIADQLNVFTKVIASGVLLSVFLFVGFIAYAMVSAISTLSSNFNM</sequence>
<keyword evidence="6 8" id="KW-0472">Membrane</keyword>
<feature type="compositionally biased region" description="Low complexity" evidence="7">
    <location>
        <begin position="59"/>
        <end position="74"/>
    </location>
</feature>
<keyword evidence="4 8" id="KW-0812">Transmembrane</keyword>
<keyword evidence="5 8" id="KW-1133">Transmembrane helix</keyword>
<dbReference type="EMBL" id="CP119075">
    <property type="protein sequence ID" value="WED65690.1"/>
    <property type="molecule type" value="Genomic_DNA"/>
</dbReference>
<evidence type="ECO:0000256" key="8">
    <source>
        <dbReference type="SAM" id="Phobius"/>
    </source>
</evidence>
<dbReference type="Proteomes" id="UP001218638">
    <property type="component" value="Chromosome"/>
</dbReference>
<dbReference type="RefSeq" id="WP_330930220.1">
    <property type="nucleotide sequence ID" value="NZ_CP119075.1"/>
</dbReference>
<accession>A0AAF0CP95</accession>
<keyword evidence="11" id="KW-1185">Reference proteome</keyword>
<dbReference type="InterPro" id="IPR042094">
    <property type="entry name" value="T2SS_GspF_sf"/>
</dbReference>
<protein>
    <submittedName>
        <fullName evidence="10">Type II secretion system F family protein</fullName>
    </submittedName>
</protein>
<dbReference type="KEGG" id="slom:PXH66_02370"/>
<proteinExistence type="inferred from homology"/>
<dbReference type="Gene3D" id="1.20.81.30">
    <property type="entry name" value="Type II secretion system (T2SS), domain F"/>
    <property type="match status" value="2"/>
</dbReference>
<evidence type="ECO:0000256" key="3">
    <source>
        <dbReference type="ARBA" id="ARBA00022475"/>
    </source>
</evidence>
<feature type="transmembrane region" description="Helical" evidence="8">
    <location>
        <begin position="191"/>
        <end position="214"/>
    </location>
</feature>
<feature type="transmembrane region" description="Helical" evidence="8">
    <location>
        <begin position="394"/>
        <end position="418"/>
    </location>
</feature>
<feature type="transmembrane region" description="Helical" evidence="8">
    <location>
        <begin position="242"/>
        <end position="261"/>
    </location>
</feature>
<evidence type="ECO:0000313" key="11">
    <source>
        <dbReference type="Proteomes" id="UP001218638"/>
    </source>
</evidence>
<comment type="similarity">
    <text evidence="2">Belongs to the GSP F family.</text>
</comment>
<evidence type="ECO:0000256" key="1">
    <source>
        <dbReference type="ARBA" id="ARBA00004651"/>
    </source>
</evidence>
<gene>
    <name evidence="10" type="ORF">PXH66_02370</name>
</gene>
<evidence type="ECO:0000259" key="9">
    <source>
        <dbReference type="Pfam" id="PF00482"/>
    </source>
</evidence>
<name>A0AAF0CP95_9BACT</name>
<dbReference type="InterPro" id="IPR018076">
    <property type="entry name" value="T2SS_GspF_dom"/>
</dbReference>
<reference evidence="10" key="1">
    <citation type="submission" date="2023-03" db="EMBL/GenBank/DDBJ databases">
        <title>Lomoglobus Profundus gen. nov., sp. nov., a novel member of the phylum Verrucomicrobia, isolated from deep-marine sediment of South China Sea.</title>
        <authorList>
            <person name="Ahmad T."/>
            <person name="Ishaq S.E."/>
            <person name="Wang F."/>
        </authorList>
    </citation>
    <scope>NUCLEOTIDE SEQUENCE</scope>
    <source>
        <strain evidence="10">LMO-M01</strain>
    </source>
</reference>
<feature type="region of interest" description="Disordered" evidence="7">
    <location>
        <begin position="1"/>
        <end position="82"/>
    </location>
</feature>
<dbReference type="PANTHER" id="PTHR30012:SF0">
    <property type="entry name" value="TYPE II SECRETION SYSTEM PROTEIN F-RELATED"/>
    <property type="match status" value="1"/>
</dbReference>
<evidence type="ECO:0000256" key="4">
    <source>
        <dbReference type="ARBA" id="ARBA00022692"/>
    </source>
</evidence>
<evidence type="ECO:0000256" key="7">
    <source>
        <dbReference type="SAM" id="MobiDB-lite"/>
    </source>
</evidence>
<comment type="subcellular location">
    <subcellularLocation>
        <location evidence="1">Cell membrane</location>
        <topology evidence="1">Multi-pass membrane protein</topology>
    </subcellularLocation>
</comment>
<dbReference type="GO" id="GO:0005886">
    <property type="term" value="C:plasma membrane"/>
    <property type="evidence" value="ECO:0007669"/>
    <property type="project" value="UniProtKB-SubCell"/>
</dbReference>
<evidence type="ECO:0000256" key="2">
    <source>
        <dbReference type="ARBA" id="ARBA00005745"/>
    </source>
</evidence>
<organism evidence="10 11">
    <name type="scientific">Synoicihabitans lomoniglobus</name>
    <dbReference type="NCBI Taxonomy" id="2909285"/>
    <lineage>
        <taxon>Bacteria</taxon>
        <taxon>Pseudomonadati</taxon>
        <taxon>Verrucomicrobiota</taxon>
        <taxon>Opitutia</taxon>
        <taxon>Opitutales</taxon>
        <taxon>Opitutaceae</taxon>
        <taxon>Synoicihabitans</taxon>
    </lineage>
</organism>
<dbReference type="InterPro" id="IPR003004">
    <property type="entry name" value="GspF/PilC"/>
</dbReference>
<dbReference type="PANTHER" id="PTHR30012">
    <property type="entry name" value="GENERAL SECRETION PATHWAY PROTEIN"/>
    <property type="match status" value="1"/>
</dbReference>
<evidence type="ECO:0000256" key="6">
    <source>
        <dbReference type="ARBA" id="ARBA00023136"/>
    </source>
</evidence>
<evidence type="ECO:0000256" key="5">
    <source>
        <dbReference type="ARBA" id="ARBA00022989"/>
    </source>
</evidence>
<feature type="domain" description="Type II secretion system protein GspF" evidence="9">
    <location>
        <begin position="92"/>
        <end position="215"/>
    </location>
</feature>
<dbReference type="AlphaFoldDB" id="A0AAF0CP95"/>
<feature type="domain" description="Type II secretion system protein GspF" evidence="9">
    <location>
        <begin position="295"/>
        <end position="415"/>
    </location>
</feature>
<dbReference type="Pfam" id="PF00482">
    <property type="entry name" value="T2SSF"/>
    <property type="match status" value="2"/>
</dbReference>
<evidence type="ECO:0000313" key="10">
    <source>
        <dbReference type="EMBL" id="WED65690.1"/>
    </source>
</evidence>